<reference evidence="2 3" key="1">
    <citation type="submission" date="2024-01" db="EMBL/GenBank/DDBJ databases">
        <title>The genomes of 5 underutilized Papilionoideae crops provide insights into root nodulation and disease resistanc.</title>
        <authorList>
            <person name="Jiang F."/>
        </authorList>
    </citation>
    <scope>NUCLEOTIDE SEQUENCE [LARGE SCALE GENOMIC DNA]</scope>
    <source>
        <strain evidence="2">LVBAO_FW01</strain>
        <tissue evidence="2">Leaves</tissue>
    </source>
</reference>
<evidence type="ECO:0000313" key="2">
    <source>
        <dbReference type="EMBL" id="KAK7308728.1"/>
    </source>
</evidence>
<dbReference type="EMBL" id="JAYMYQ010000010">
    <property type="protein sequence ID" value="KAK7308728.1"/>
    <property type="molecule type" value="Genomic_DNA"/>
</dbReference>
<proteinExistence type="predicted"/>
<keyword evidence="1" id="KW-0732">Signal</keyword>
<protein>
    <recommendedName>
        <fullName evidence="4">Transmembrane protein</fullName>
    </recommendedName>
</protein>
<evidence type="ECO:0008006" key="4">
    <source>
        <dbReference type="Google" id="ProtNLM"/>
    </source>
</evidence>
<comment type="caution">
    <text evidence="2">The sequence shown here is derived from an EMBL/GenBank/DDBJ whole genome shotgun (WGS) entry which is preliminary data.</text>
</comment>
<feature type="chain" id="PRO_5042906388" description="Transmembrane protein" evidence="1">
    <location>
        <begin position="26"/>
        <end position="79"/>
    </location>
</feature>
<organism evidence="2 3">
    <name type="scientific">Canavalia gladiata</name>
    <name type="common">Sword bean</name>
    <name type="synonym">Dolichos gladiatus</name>
    <dbReference type="NCBI Taxonomy" id="3824"/>
    <lineage>
        <taxon>Eukaryota</taxon>
        <taxon>Viridiplantae</taxon>
        <taxon>Streptophyta</taxon>
        <taxon>Embryophyta</taxon>
        <taxon>Tracheophyta</taxon>
        <taxon>Spermatophyta</taxon>
        <taxon>Magnoliopsida</taxon>
        <taxon>eudicotyledons</taxon>
        <taxon>Gunneridae</taxon>
        <taxon>Pentapetalae</taxon>
        <taxon>rosids</taxon>
        <taxon>fabids</taxon>
        <taxon>Fabales</taxon>
        <taxon>Fabaceae</taxon>
        <taxon>Papilionoideae</taxon>
        <taxon>50 kb inversion clade</taxon>
        <taxon>NPAAA clade</taxon>
        <taxon>indigoferoid/millettioid clade</taxon>
        <taxon>Phaseoleae</taxon>
        <taxon>Canavalia</taxon>
    </lineage>
</organism>
<keyword evidence="3" id="KW-1185">Reference proteome</keyword>
<evidence type="ECO:0000256" key="1">
    <source>
        <dbReference type="SAM" id="SignalP"/>
    </source>
</evidence>
<name>A0AAN9K2I3_CANGL</name>
<gene>
    <name evidence="2" type="ORF">VNO77_42354</name>
</gene>
<dbReference type="AlphaFoldDB" id="A0AAN9K2I3"/>
<feature type="signal peptide" evidence="1">
    <location>
        <begin position="1"/>
        <end position="25"/>
    </location>
</feature>
<dbReference type="Proteomes" id="UP001367508">
    <property type="component" value="Unassembled WGS sequence"/>
</dbReference>
<sequence>MPCFGRSGLVLFVVVVLVLLGMVSTGECIRDLRDFKSLFESQLPKGAVPPSGPSQCHNKLSPYKHNKVSFPDDYYIICP</sequence>
<accession>A0AAN9K2I3</accession>
<evidence type="ECO:0000313" key="3">
    <source>
        <dbReference type="Proteomes" id="UP001367508"/>
    </source>
</evidence>